<gene>
    <name evidence="5" type="ORF">ACFP1K_15945</name>
</gene>
<dbReference type="PANTHER" id="PTHR34823:SF1">
    <property type="entry name" value="CHITIN-BINDING TYPE-4 DOMAIN-CONTAINING PROTEIN"/>
    <property type="match status" value="1"/>
</dbReference>
<evidence type="ECO:0000313" key="5">
    <source>
        <dbReference type="EMBL" id="MFC6082661.1"/>
    </source>
</evidence>
<keyword evidence="5" id="KW-0560">Oxidoreductase</keyword>
<evidence type="ECO:0000256" key="1">
    <source>
        <dbReference type="ARBA" id="ARBA00022729"/>
    </source>
</evidence>
<dbReference type="Gene3D" id="2.70.50.50">
    <property type="entry name" value="chitin-binding protein cbp21"/>
    <property type="match status" value="1"/>
</dbReference>
<reference evidence="6" key="1">
    <citation type="journal article" date="2019" name="Int. J. Syst. Evol. Microbiol.">
        <title>The Global Catalogue of Microorganisms (GCM) 10K type strain sequencing project: providing services to taxonomists for standard genome sequencing and annotation.</title>
        <authorList>
            <consortium name="The Broad Institute Genomics Platform"/>
            <consortium name="The Broad Institute Genome Sequencing Center for Infectious Disease"/>
            <person name="Wu L."/>
            <person name="Ma J."/>
        </authorList>
    </citation>
    <scope>NUCLEOTIDE SEQUENCE [LARGE SCALE GENOMIC DNA]</scope>
    <source>
        <strain evidence="6">JCM 30346</strain>
    </source>
</reference>
<evidence type="ECO:0000256" key="3">
    <source>
        <dbReference type="SAM" id="SignalP"/>
    </source>
</evidence>
<accession>A0ABW1NHN2</accession>
<feature type="compositionally biased region" description="Basic residues" evidence="2">
    <location>
        <begin position="237"/>
        <end position="246"/>
    </location>
</feature>
<feature type="region of interest" description="Disordered" evidence="2">
    <location>
        <begin position="223"/>
        <end position="246"/>
    </location>
</feature>
<keyword evidence="5" id="KW-0503">Monooxygenase</keyword>
<feature type="compositionally biased region" description="Pro residues" evidence="2">
    <location>
        <begin position="227"/>
        <end position="236"/>
    </location>
</feature>
<dbReference type="Pfam" id="PF03067">
    <property type="entry name" value="LPMO_10"/>
    <property type="match status" value="1"/>
</dbReference>
<feature type="domain" description="Chitin-binding type-4" evidence="4">
    <location>
        <begin position="37"/>
        <end position="219"/>
    </location>
</feature>
<evidence type="ECO:0000313" key="6">
    <source>
        <dbReference type="Proteomes" id="UP001596137"/>
    </source>
</evidence>
<dbReference type="PANTHER" id="PTHR34823">
    <property type="entry name" value="GLCNAC-BINDING PROTEIN A"/>
    <property type="match status" value="1"/>
</dbReference>
<dbReference type="InterPro" id="IPR004302">
    <property type="entry name" value="Cellulose/chitin-bd_N"/>
</dbReference>
<dbReference type="EMBL" id="JBHSRF010000019">
    <property type="protein sequence ID" value="MFC6082661.1"/>
    <property type="molecule type" value="Genomic_DNA"/>
</dbReference>
<dbReference type="Proteomes" id="UP001596137">
    <property type="component" value="Unassembled WGS sequence"/>
</dbReference>
<dbReference type="RefSeq" id="WP_380753217.1">
    <property type="nucleotide sequence ID" value="NZ_JBHSRF010000019.1"/>
</dbReference>
<evidence type="ECO:0000256" key="2">
    <source>
        <dbReference type="SAM" id="MobiDB-lite"/>
    </source>
</evidence>
<keyword evidence="1 3" id="KW-0732">Signal</keyword>
<organism evidence="5 6">
    <name type="scientific">Sphaerisporangium aureirubrum</name>
    <dbReference type="NCBI Taxonomy" id="1544736"/>
    <lineage>
        <taxon>Bacteria</taxon>
        <taxon>Bacillati</taxon>
        <taxon>Actinomycetota</taxon>
        <taxon>Actinomycetes</taxon>
        <taxon>Streptosporangiales</taxon>
        <taxon>Streptosporangiaceae</taxon>
        <taxon>Sphaerisporangium</taxon>
    </lineage>
</organism>
<proteinExistence type="predicted"/>
<protein>
    <submittedName>
        <fullName evidence="5">Lytic polysaccharide monooxygenase</fullName>
    </submittedName>
</protein>
<keyword evidence="6" id="KW-1185">Reference proteome</keyword>
<feature type="signal peptide" evidence="3">
    <location>
        <begin position="1"/>
        <end position="31"/>
    </location>
</feature>
<comment type="caution">
    <text evidence="5">The sequence shown here is derived from an EMBL/GenBank/DDBJ whole genome shotgun (WGS) entry which is preliminary data.</text>
</comment>
<dbReference type="InterPro" id="IPR051024">
    <property type="entry name" value="GlcNAc_Chitin_IntDeg"/>
</dbReference>
<dbReference type="InterPro" id="IPR014756">
    <property type="entry name" value="Ig_E-set"/>
</dbReference>
<dbReference type="GO" id="GO:0004497">
    <property type="term" value="F:monooxygenase activity"/>
    <property type="evidence" value="ECO:0007669"/>
    <property type="project" value="UniProtKB-KW"/>
</dbReference>
<dbReference type="SUPFAM" id="SSF81296">
    <property type="entry name" value="E set domains"/>
    <property type="match status" value="1"/>
</dbReference>
<dbReference type="CDD" id="cd21177">
    <property type="entry name" value="LPMO_AA10"/>
    <property type="match status" value="1"/>
</dbReference>
<sequence length="246" mass="27304">MDTSEGRRRRSRILRLFVAVASALVLTPVLATPALAHGAVSDPPARAYSCYTRWASDWQAPRMATEDPMCNQAWRADPNAMWNWNGLLRDGVGGNYQTAVPDGQLCSGGRTSSGRYAALDEPGAWKTVDLPSRFTLNLLDGSSHGADFIRVYVTRQGFDATTQRLRWSDLELVTTTGRMPTGTTTPVQVNAPGRTGRHIVYTLWQASHLDQSYYFCSDVNFTGGQTPPRPRPPLPPRPRRRHPPRP</sequence>
<name>A0ABW1NHN2_9ACTN</name>
<evidence type="ECO:0000259" key="4">
    <source>
        <dbReference type="Pfam" id="PF03067"/>
    </source>
</evidence>
<feature type="chain" id="PRO_5047225914" evidence="3">
    <location>
        <begin position="32"/>
        <end position="246"/>
    </location>
</feature>